<feature type="non-terminal residue" evidence="1">
    <location>
        <position position="1"/>
    </location>
</feature>
<accession>A0ABV6YLR6</accession>
<gene>
    <name evidence="1" type="ORF">ACFL6M_06680</name>
</gene>
<name>A0ABV6YLR6_UNCEI</name>
<proteinExistence type="predicted"/>
<evidence type="ECO:0000313" key="1">
    <source>
        <dbReference type="EMBL" id="MFC1573267.1"/>
    </source>
</evidence>
<reference evidence="1 2" key="1">
    <citation type="submission" date="2024-09" db="EMBL/GenBank/DDBJ databases">
        <authorList>
            <person name="D'Angelo T."/>
        </authorList>
    </citation>
    <scope>NUCLEOTIDE SEQUENCE [LARGE SCALE GENOMIC DNA]</scope>
    <source>
        <strain evidence="1">SAG AM-320-E07</strain>
    </source>
</reference>
<protein>
    <submittedName>
        <fullName evidence="1">T9SS type A sorting domain-containing protein</fullName>
    </submittedName>
</protein>
<dbReference type="EMBL" id="JBHPKH010000108">
    <property type="protein sequence ID" value="MFC1573267.1"/>
    <property type="molecule type" value="Genomic_DNA"/>
</dbReference>
<sequence>GGQTGEADLVDISSSVESINQLFTGCRCVLHCEEDSQDDVVPGADGGIKDGEFDPSQLGTNLTYLSVPNPFWQSTTIQLALPEISRVSLRLYSVRGQLITELVDEIMSPGQTIVTLDLTKDRSIPAGTHFLRLRATGVRSGQQYVETHKVLVVR</sequence>
<evidence type="ECO:0000313" key="2">
    <source>
        <dbReference type="Proteomes" id="UP001593833"/>
    </source>
</evidence>
<comment type="caution">
    <text evidence="1">The sequence shown here is derived from an EMBL/GenBank/DDBJ whole genome shotgun (WGS) entry which is preliminary data.</text>
</comment>
<dbReference type="Proteomes" id="UP001593833">
    <property type="component" value="Unassembled WGS sequence"/>
</dbReference>
<keyword evidence="2" id="KW-1185">Reference proteome</keyword>
<organism evidence="1 2">
    <name type="scientific">Eiseniibacteriota bacterium</name>
    <dbReference type="NCBI Taxonomy" id="2212470"/>
    <lineage>
        <taxon>Bacteria</taxon>
        <taxon>Candidatus Eiseniibacteriota</taxon>
    </lineage>
</organism>